<dbReference type="NCBIfam" id="TIGR00177">
    <property type="entry name" value="molyb_syn"/>
    <property type="match status" value="1"/>
</dbReference>
<evidence type="ECO:0000256" key="1">
    <source>
        <dbReference type="ARBA" id="ARBA00002901"/>
    </source>
</evidence>
<dbReference type="Gene3D" id="3.90.105.10">
    <property type="entry name" value="Molybdopterin biosynthesis moea protein, domain 2"/>
    <property type="match status" value="1"/>
</dbReference>
<dbReference type="Gene3D" id="2.40.340.10">
    <property type="entry name" value="MoeA, C-terminal, domain IV"/>
    <property type="match status" value="1"/>
</dbReference>
<evidence type="ECO:0000256" key="2">
    <source>
        <dbReference type="ARBA" id="ARBA00010763"/>
    </source>
</evidence>
<keyword evidence="4" id="KW-0501">Molybdenum cofactor biosynthesis</keyword>
<dbReference type="NCBIfam" id="NF045515">
    <property type="entry name" value="Glp_gephyrin"/>
    <property type="match status" value="1"/>
</dbReference>
<keyword evidence="4" id="KW-0460">Magnesium</keyword>
<gene>
    <name evidence="6" type="primary">moeA</name>
    <name evidence="6" type="ORF">GCM10010993_13110</name>
</gene>
<comment type="function">
    <text evidence="1 4">Catalyzes the insertion of molybdate into adenylated molybdopterin with the concomitant release of AMP.</text>
</comment>
<comment type="pathway">
    <text evidence="4">Cofactor biosynthesis; molybdopterin biosynthesis.</text>
</comment>
<dbReference type="Pfam" id="PF00994">
    <property type="entry name" value="MoCF_biosynth"/>
    <property type="match status" value="1"/>
</dbReference>
<keyword evidence="7" id="KW-1185">Reference proteome</keyword>
<accession>A0ABQ1M790</accession>
<comment type="cofactor">
    <cofactor evidence="4">
        <name>Mg(2+)</name>
        <dbReference type="ChEBI" id="CHEBI:18420"/>
    </cofactor>
</comment>
<dbReference type="Pfam" id="PF03453">
    <property type="entry name" value="MoeA_N"/>
    <property type="match status" value="1"/>
</dbReference>
<dbReference type="PANTHER" id="PTHR10192:SF5">
    <property type="entry name" value="GEPHYRIN"/>
    <property type="match status" value="1"/>
</dbReference>
<dbReference type="EMBL" id="BMFD01000004">
    <property type="protein sequence ID" value="GGC35619.1"/>
    <property type="molecule type" value="Genomic_DNA"/>
</dbReference>
<dbReference type="EC" id="2.10.1.1" evidence="4"/>
<dbReference type="InterPro" id="IPR001453">
    <property type="entry name" value="MoaB/Mog_dom"/>
</dbReference>
<dbReference type="SUPFAM" id="SSF53218">
    <property type="entry name" value="Molybdenum cofactor biosynthesis proteins"/>
    <property type="match status" value="1"/>
</dbReference>
<keyword evidence="4" id="KW-0479">Metal-binding</keyword>
<dbReference type="InterPro" id="IPR036425">
    <property type="entry name" value="MoaB/Mog-like_dom_sf"/>
</dbReference>
<dbReference type="InterPro" id="IPR038987">
    <property type="entry name" value="MoeA-like"/>
</dbReference>
<dbReference type="SMART" id="SM00852">
    <property type="entry name" value="MoCF_biosynth"/>
    <property type="match status" value="1"/>
</dbReference>
<dbReference type="SUPFAM" id="SSF63882">
    <property type="entry name" value="MoeA N-terminal region -like"/>
    <property type="match status" value="1"/>
</dbReference>
<protein>
    <recommendedName>
        <fullName evidence="4">Molybdopterin molybdenumtransferase</fullName>
        <ecNumber evidence="4">2.10.1.1</ecNumber>
    </recommendedName>
</protein>
<dbReference type="RefSeq" id="WP_188440956.1">
    <property type="nucleotide sequence ID" value="NZ_BMFD01000004.1"/>
</dbReference>
<dbReference type="InterPro" id="IPR005110">
    <property type="entry name" value="MoeA_linker/N"/>
</dbReference>
<dbReference type="PANTHER" id="PTHR10192">
    <property type="entry name" value="MOLYBDOPTERIN BIOSYNTHESIS PROTEIN"/>
    <property type="match status" value="1"/>
</dbReference>
<dbReference type="Gene3D" id="2.170.190.11">
    <property type="entry name" value="Molybdopterin biosynthesis moea protein, domain 3"/>
    <property type="match status" value="1"/>
</dbReference>
<feature type="domain" description="MoaB/Mog" evidence="5">
    <location>
        <begin position="173"/>
        <end position="311"/>
    </location>
</feature>
<evidence type="ECO:0000313" key="6">
    <source>
        <dbReference type="EMBL" id="GGC35619.1"/>
    </source>
</evidence>
<evidence type="ECO:0000313" key="7">
    <source>
        <dbReference type="Proteomes" id="UP000635885"/>
    </source>
</evidence>
<evidence type="ECO:0000259" key="5">
    <source>
        <dbReference type="SMART" id="SM00852"/>
    </source>
</evidence>
<comment type="catalytic activity">
    <reaction evidence="3">
        <text>adenylyl-molybdopterin + molybdate = Mo-molybdopterin + AMP + H(+)</text>
        <dbReference type="Rhea" id="RHEA:35047"/>
        <dbReference type="ChEBI" id="CHEBI:15378"/>
        <dbReference type="ChEBI" id="CHEBI:36264"/>
        <dbReference type="ChEBI" id="CHEBI:62727"/>
        <dbReference type="ChEBI" id="CHEBI:71302"/>
        <dbReference type="ChEBI" id="CHEBI:456215"/>
        <dbReference type="EC" id="2.10.1.1"/>
    </reaction>
</comment>
<organism evidence="6 7">
    <name type="scientific">Belliella aquatica</name>
    <dbReference type="NCBI Taxonomy" id="1323734"/>
    <lineage>
        <taxon>Bacteria</taxon>
        <taxon>Pseudomonadati</taxon>
        <taxon>Bacteroidota</taxon>
        <taxon>Cytophagia</taxon>
        <taxon>Cytophagales</taxon>
        <taxon>Cyclobacteriaceae</taxon>
        <taxon>Belliella</taxon>
    </lineage>
</organism>
<name>A0ABQ1M790_9BACT</name>
<reference evidence="7" key="1">
    <citation type="journal article" date="2019" name="Int. J. Syst. Evol. Microbiol.">
        <title>The Global Catalogue of Microorganisms (GCM) 10K type strain sequencing project: providing services to taxonomists for standard genome sequencing and annotation.</title>
        <authorList>
            <consortium name="The Broad Institute Genomics Platform"/>
            <consortium name="The Broad Institute Genome Sequencing Center for Infectious Disease"/>
            <person name="Wu L."/>
            <person name="Ma J."/>
        </authorList>
    </citation>
    <scope>NUCLEOTIDE SEQUENCE [LARGE SCALE GENOMIC DNA]</scope>
    <source>
        <strain evidence="7">CGMCC 1.12479</strain>
    </source>
</reference>
<dbReference type="CDD" id="cd00887">
    <property type="entry name" value="MoeA"/>
    <property type="match status" value="1"/>
</dbReference>
<sequence>MITVQEAKTILSEIPINRRTKTLPIAKSIGMFCAENIASPISVPSFDNSAMDGYSLAFEDLKSEMEISGEIKAGDSSMNKLKTGTAVRIFTGAPIPEGADTIVKQEIVTLQKGKFVVDPSQVKLGEFVRKAGTQCQIGQEVLRIGTELSSGTVALLASLGIQEVKVYDIPKVGVILTGDEVVSSDHELQPGQIYDANGPMLRTVLSQLGIDVEFVEKVKDEAEAVENSIKILLEKVDILILSGGISVGDYDFVRPALQNLGVRELFYKVAQKPGKPLYAGTLGTKTIFALPGNPSSSLSCFRIYVSPFIRKFFGADHAFETQFKFPLAESFQNDSSLTFFFKCVLKAGEIHLLSGQESFNLIAFNQATGLVEIPASNQKEQVFNYYPF</sequence>
<dbReference type="InterPro" id="IPR036688">
    <property type="entry name" value="MoeA_C_domain_IV_sf"/>
</dbReference>
<comment type="similarity">
    <text evidence="2 4">Belongs to the MoeA family.</text>
</comment>
<dbReference type="InterPro" id="IPR036135">
    <property type="entry name" value="MoeA_linker/N_sf"/>
</dbReference>
<comment type="caution">
    <text evidence="6">The sequence shown here is derived from an EMBL/GenBank/DDBJ whole genome shotgun (WGS) entry which is preliminary data.</text>
</comment>
<dbReference type="Proteomes" id="UP000635885">
    <property type="component" value="Unassembled WGS sequence"/>
</dbReference>
<evidence type="ECO:0000256" key="4">
    <source>
        <dbReference type="RuleBase" id="RU365090"/>
    </source>
</evidence>
<evidence type="ECO:0000256" key="3">
    <source>
        <dbReference type="ARBA" id="ARBA00047317"/>
    </source>
</evidence>
<proteinExistence type="inferred from homology"/>
<keyword evidence="4" id="KW-0500">Molybdenum</keyword>
<keyword evidence="4" id="KW-0808">Transferase</keyword>
<dbReference type="Gene3D" id="3.40.980.10">
    <property type="entry name" value="MoaB/Mog-like domain"/>
    <property type="match status" value="1"/>
</dbReference>